<accession>A0A2G9HNN4</accession>
<gene>
    <name evidence="7" type="ORF">CDL12_08192</name>
</gene>
<keyword evidence="8" id="KW-1185">Reference proteome</keyword>
<comment type="caution">
    <text evidence="7">The sequence shown here is derived from an EMBL/GenBank/DDBJ whole genome shotgun (WGS) entry which is preliminary data.</text>
</comment>
<dbReference type="GO" id="GO:0005576">
    <property type="term" value="C:extracellular region"/>
    <property type="evidence" value="ECO:0007669"/>
    <property type="project" value="UniProtKB-SubCell"/>
</dbReference>
<reference evidence="8" key="1">
    <citation type="journal article" date="2018" name="Gigascience">
        <title>Genome assembly of the Pink Ipe (Handroanthus impetiginosus, Bignoniaceae), a highly valued, ecologically keystone Neotropical timber forest tree.</title>
        <authorList>
            <person name="Silva-Junior O.B."/>
            <person name="Grattapaglia D."/>
            <person name="Novaes E."/>
            <person name="Collevatti R.G."/>
        </authorList>
    </citation>
    <scope>NUCLEOTIDE SEQUENCE [LARGE SCALE GENOMIC DNA]</scope>
    <source>
        <strain evidence="8">cv. UFG-1</strain>
    </source>
</reference>
<organism evidence="7 8">
    <name type="scientific">Handroanthus impetiginosus</name>
    <dbReference type="NCBI Taxonomy" id="429701"/>
    <lineage>
        <taxon>Eukaryota</taxon>
        <taxon>Viridiplantae</taxon>
        <taxon>Streptophyta</taxon>
        <taxon>Embryophyta</taxon>
        <taxon>Tracheophyta</taxon>
        <taxon>Spermatophyta</taxon>
        <taxon>Magnoliopsida</taxon>
        <taxon>eudicotyledons</taxon>
        <taxon>Gunneridae</taxon>
        <taxon>Pentapetalae</taxon>
        <taxon>asterids</taxon>
        <taxon>lamiids</taxon>
        <taxon>Lamiales</taxon>
        <taxon>Bignoniaceae</taxon>
        <taxon>Crescentiina</taxon>
        <taxon>Tabebuia alliance</taxon>
        <taxon>Handroanthus</taxon>
    </lineage>
</organism>
<dbReference type="EMBL" id="NKXS01001328">
    <property type="protein sequence ID" value="PIN19135.1"/>
    <property type="molecule type" value="Genomic_DNA"/>
</dbReference>
<dbReference type="PANTHER" id="PTHR31232">
    <property type="match status" value="1"/>
</dbReference>
<dbReference type="PANTHER" id="PTHR31232:SF42">
    <property type="entry name" value="S-PROTEIN HOMOLOG"/>
    <property type="match status" value="1"/>
</dbReference>
<keyword evidence="5 6" id="KW-0732">Signal</keyword>
<protein>
    <recommendedName>
        <fullName evidence="6">S-protein homolog</fullName>
    </recommendedName>
</protein>
<evidence type="ECO:0000256" key="2">
    <source>
        <dbReference type="ARBA" id="ARBA00005581"/>
    </source>
</evidence>
<evidence type="ECO:0000256" key="6">
    <source>
        <dbReference type="RuleBase" id="RU367044"/>
    </source>
</evidence>
<comment type="subcellular location">
    <subcellularLocation>
        <location evidence="1 6">Secreted</location>
    </subcellularLocation>
</comment>
<dbReference type="GO" id="GO:0060320">
    <property type="term" value="P:rejection of self pollen"/>
    <property type="evidence" value="ECO:0007669"/>
    <property type="project" value="UniProtKB-KW"/>
</dbReference>
<dbReference type="OrthoDB" id="883183at2759"/>
<evidence type="ECO:0000256" key="3">
    <source>
        <dbReference type="ARBA" id="ARBA00022471"/>
    </source>
</evidence>
<dbReference type="InterPro" id="IPR010264">
    <property type="entry name" value="Self-incomp_S1"/>
</dbReference>
<sequence>MNSLLKITVLSLVLTMSEALYPKSHVTIADTINGNPITAHCYSVDDDLGTHQLFFQQQFSWTFRYKLIGETRFYCDINTQFGQGKFRVYDNDKLVNQCGLNCVWQVQPNGPCLQLKQGGQSCEPWQ</sequence>
<evidence type="ECO:0000256" key="4">
    <source>
        <dbReference type="ARBA" id="ARBA00022525"/>
    </source>
</evidence>
<evidence type="ECO:0000313" key="7">
    <source>
        <dbReference type="EMBL" id="PIN19135.1"/>
    </source>
</evidence>
<evidence type="ECO:0000256" key="5">
    <source>
        <dbReference type="ARBA" id="ARBA00022729"/>
    </source>
</evidence>
<dbReference type="Pfam" id="PF05938">
    <property type="entry name" value="Self-incomp_S1"/>
    <property type="match status" value="1"/>
</dbReference>
<feature type="signal peptide" evidence="6">
    <location>
        <begin position="1"/>
        <end position="19"/>
    </location>
</feature>
<evidence type="ECO:0000313" key="8">
    <source>
        <dbReference type="Proteomes" id="UP000231279"/>
    </source>
</evidence>
<keyword evidence="3 6" id="KW-0713">Self-incompatibility</keyword>
<proteinExistence type="inferred from homology"/>
<dbReference type="AlphaFoldDB" id="A0A2G9HNN4"/>
<comment type="similarity">
    <text evidence="2 6">Belongs to the plant self-incompatibility (S1) protein family.</text>
</comment>
<feature type="chain" id="PRO_5025094275" description="S-protein homolog" evidence="6">
    <location>
        <begin position="20"/>
        <end position="126"/>
    </location>
</feature>
<keyword evidence="4 6" id="KW-0964">Secreted</keyword>
<dbReference type="Proteomes" id="UP000231279">
    <property type="component" value="Unassembled WGS sequence"/>
</dbReference>
<evidence type="ECO:0000256" key="1">
    <source>
        <dbReference type="ARBA" id="ARBA00004613"/>
    </source>
</evidence>
<name>A0A2G9HNN4_9LAMI</name>